<dbReference type="OrthoDB" id="3550095at2759"/>
<feature type="region of interest" description="Disordered" evidence="1">
    <location>
        <begin position="316"/>
        <end position="427"/>
    </location>
</feature>
<feature type="compositionally biased region" description="Low complexity" evidence="1">
    <location>
        <begin position="538"/>
        <end position="548"/>
    </location>
</feature>
<dbReference type="Proteomes" id="UP000293360">
    <property type="component" value="Unassembled WGS sequence"/>
</dbReference>
<keyword evidence="3" id="KW-1185">Reference proteome</keyword>
<feature type="compositionally biased region" description="Basic and acidic residues" evidence="1">
    <location>
        <begin position="329"/>
        <end position="342"/>
    </location>
</feature>
<feature type="compositionally biased region" description="Basic and acidic residues" evidence="1">
    <location>
        <begin position="411"/>
        <end position="427"/>
    </location>
</feature>
<evidence type="ECO:0000313" key="2">
    <source>
        <dbReference type="EMBL" id="RYO73903.1"/>
    </source>
</evidence>
<accession>A0A4Q4STG8</accession>
<feature type="compositionally biased region" description="Basic and acidic residues" evidence="1">
    <location>
        <begin position="369"/>
        <end position="378"/>
    </location>
</feature>
<dbReference type="STRING" id="155417.A0A4Q4STG8"/>
<dbReference type="EMBL" id="QJNU01001602">
    <property type="protein sequence ID" value="RYO73903.1"/>
    <property type="molecule type" value="Genomic_DNA"/>
</dbReference>
<feature type="region of interest" description="Disordered" evidence="1">
    <location>
        <begin position="238"/>
        <end position="280"/>
    </location>
</feature>
<feature type="compositionally biased region" description="Basic and acidic residues" evidence="1">
    <location>
        <begin position="89"/>
        <end position="103"/>
    </location>
</feature>
<feature type="compositionally biased region" description="Basic and acidic residues" evidence="1">
    <location>
        <begin position="271"/>
        <end position="280"/>
    </location>
</feature>
<dbReference type="AlphaFoldDB" id="A0A4Q4STG8"/>
<protein>
    <submittedName>
        <fullName evidence="2">Uncharacterized protein</fullName>
    </submittedName>
</protein>
<reference evidence="2 3" key="1">
    <citation type="submission" date="2018-06" db="EMBL/GenBank/DDBJ databases">
        <title>Complete Genomes of Monosporascus.</title>
        <authorList>
            <person name="Robinson A.J."/>
            <person name="Natvig D.O."/>
        </authorList>
    </citation>
    <scope>NUCLEOTIDE SEQUENCE [LARGE SCALE GENOMIC DNA]</scope>
    <source>
        <strain evidence="2 3">CBS 110550</strain>
    </source>
</reference>
<gene>
    <name evidence="2" type="ORF">DL764_011035</name>
</gene>
<comment type="caution">
    <text evidence="2">The sequence shown here is derived from an EMBL/GenBank/DDBJ whole genome shotgun (WGS) entry which is preliminary data.</text>
</comment>
<name>A0A4Q4STG8_9PEZI</name>
<feature type="region of interest" description="Disordered" evidence="1">
    <location>
        <begin position="88"/>
        <end position="119"/>
    </location>
</feature>
<sequence>MTRTTRHRLMVILRPINIIIHPVNLLKIGRTMTIKVHGVRLTPLMGSSLQFTQAGTKGHADQVIERSENRTRGMTNGQGMSHLIPSANGKEERVEHSSHDHQHVGGGYGSAAKSDASDDDLDWDHEKIFQEPSPSTNAHPLIPIAIPLPTEWVDKFPHPHLSDAVAIESKYITIDNVDDFSQSIRDTKEWAYMQYHPGLLEACDSHPSAIYKYQSALEAWTLSRNQHNRRGQITRRYRGRTDFNRHQGRSYNVDGYPHKARGNGRYPNRQPDYDHHHGDWDTTLQRIDGLPETSRHYASSESHGPHHGARYAAGHFEANEPNGNGQWPGEKHNDADRSYRHKQDIHRKRRWAEAQDDSTGSRRQNRYSGFHEERERDNKRYKHTSPEPGEIPEELDYSDQRHDSFGPAWHGSRDGQRQSVHDSHDGPRHAYIMMNKVIAGTKEHRIAKHPTTAAASIDDYALAPEPGEVVETSTRLDNIGSHLSETRRTPPAIDTSGRLHAKETIYERINGAPNGQCNVTNRDDHGAPPPPGQATPHSRASSSQSSKSQWDGARDNSRPNSRRSSLDDLHAQIDSPLTPRELELLGMNGASTDDSDTEKEPPKRQFDSVTPKNRSRRTKVHEAYSRRW</sequence>
<proteinExistence type="predicted"/>
<evidence type="ECO:0000313" key="3">
    <source>
        <dbReference type="Proteomes" id="UP000293360"/>
    </source>
</evidence>
<feature type="region of interest" description="Disordered" evidence="1">
    <location>
        <begin position="471"/>
        <end position="628"/>
    </location>
</feature>
<organism evidence="2 3">
    <name type="scientific">Monosporascus ibericus</name>
    <dbReference type="NCBI Taxonomy" id="155417"/>
    <lineage>
        <taxon>Eukaryota</taxon>
        <taxon>Fungi</taxon>
        <taxon>Dikarya</taxon>
        <taxon>Ascomycota</taxon>
        <taxon>Pezizomycotina</taxon>
        <taxon>Sordariomycetes</taxon>
        <taxon>Xylariomycetidae</taxon>
        <taxon>Xylariales</taxon>
        <taxon>Xylariales incertae sedis</taxon>
        <taxon>Monosporascus</taxon>
    </lineage>
</organism>
<evidence type="ECO:0000256" key="1">
    <source>
        <dbReference type="SAM" id="MobiDB-lite"/>
    </source>
</evidence>